<dbReference type="InterPro" id="IPR047589">
    <property type="entry name" value="DUF11_rpt"/>
</dbReference>
<evidence type="ECO:0000313" key="5">
    <source>
        <dbReference type="Proteomes" id="UP000655208"/>
    </source>
</evidence>
<feature type="region of interest" description="Disordered" evidence="1">
    <location>
        <begin position="2665"/>
        <end position="2684"/>
    </location>
</feature>
<organism evidence="4 5">
    <name type="scientific">Nakamurella endophytica</name>
    <dbReference type="NCBI Taxonomy" id="1748367"/>
    <lineage>
        <taxon>Bacteria</taxon>
        <taxon>Bacillati</taxon>
        <taxon>Actinomycetota</taxon>
        <taxon>Actinomycetes</taxon>
        <taxon>Nakamurellales</taxon>
        <taxon>Nakamurellaceae</taxon>
        <taxon>Nakamurella</taxon>
    </lineage>
</organism>
<keyword evidence="2" id="KW-0472">Membrane</keyword>
<feature type="region of interest" description="Disordered" evidence="1">
    <location>
        <begin position="3366"/>
        <end position="3436"/>
    </location>
</feature>
<feature type="domain" description="DUF11" evidence="3">
    <location>
        <begin position="1285"/>
        <end position="1396"/>
    </location>
</feature>
<evidence type="ECO:0000256" key="2">
    <source>
        <dbReference type="SAM" id="Phobius"/>
    </source>
</evidence>
<keyword evidence="2" id="KW-1133">Transmembrane helix</keyword>
<feature type="domain" description="DUF11" evidence="3">
    <location>
        <begin position="1441"/>
        <end position="1558"/>
    </location>
</feature>
<keyword evidence="5" id="KW-1185">Reference proteome</keyword>
<feature type="region of interest" description="Disordered" evidence="1">
    <location>
        <begin position="1252"/>
        <end position="1277"/>
    </location>
</feature>
<dbReference type="EMBL" id="BMNA01000004">
    <property type="protein sequence ID" value="GGM04809.1"/>
    <property type="molecule type" value="Genomic_DNA"/>
</dbReference>
<feature type="domain" description="DUF11" evidence="3">
    <location>
        <begin position="2838"/>
        <end position="2966"/>
    </location>
</feature>
<feature type="domain" description="DUF11" evidence="3">
    <location>
        <begin position="1129"/>
        <end position="1250"/>
    </location>
</feature>
<reference evidence="4" key="1">
    <citation type="journal article" date="2014" name="Int. J. Syst. Evol. Microbiol.">
        <title>Complete genome sequence of Corynebacterium casei LMG S-19264T (=DSM 44701T), isolated from a smear-ripened cheese.</title>
        <authorList>
            <consortium name="US DOE Joint Genome Institute (JGI-PGF)"/>
            <person name="Walter F."/>
            <person name="Albersmeier A."/>
            <person name="Kalinowski J."/>
            <person name="Ruckert C."/>
        </authorList>
    </citation>
    <scope>NUCLEOTIDE SEQUENCE</scope>
    <source>
        <strain evidence="4">CGMCC 4.7308</strain>
    </source>
</reference>
<feature type="domain" description="DUF11" evidence="3">
    <location>
        <begin position="2163"/>
        <end position="2287"/>
    </location>
</feature>
<evidence type="ECO:0000256" key="1">
    <source>
        <dbReference type="SAM" id="MobiDB-lite"/>
    </source>
</evidence>
<feature type="domain" description="DUF11" evidence="3">
    <location>
        <begin position="2977"/>
        <end position="3114"/>
    </location>
</feature>
<feature type="domain" description="DUF11" evidence="3">
    <location>
        <begin position="2038"/>
        <end position="2153"/>
    </location>
</feature>
<feature type="region of interest" description="Disordered" evidence="1">
    <location>
        <begin position="582"/>
        <end position="605"/>
    </location>
</feature>
<feature type="domain" description="DUF11" evidence="3">
    <location>
        <begin position="1891"/>
        <end position="2016"/>
    </location>
</feature>
<dbReference type="InterPro" id="IPR026466">
    <property type="entry name" value="Fim_isopep_form_D2_dom"/>
</dbReference>
<gene>
    <name evidence="4" type="ORF">GCM10011594_26310</name>
</gene>
<dbReference type="PANTHER" id="PTHR34819">
    <property type="entry name" value="LARGE CYSTEINE-RICH PERIPLASMIC PROTEIN OMCB"/>
    <property type="match status" value="1"/>
</dbReference>
<reference evidence="4" key="2">
    <citation type="submission" date="2020-09" db="EMBL/GenBank/DDBJ databases">
        <authorList>
            <person name="Sun Q."/>
            <person name="Zhou Y."/>
        </authorList>
    </citation>
    <scope>NUCLEOTIDE SEQUENCE</scope>
    <source>
        <strain evidence="4">CGMCC 4.7308</strain>
    </source>
</reference>
<feature type="region of interest" description="Disordered" evidence="1">
    <location>
        <begin position="2524"/>
        <end position="2547"/>
    </location>
</feature>
<feature type="domain" description="DUF11" evidence="3">
    <location>
        <begin position="2299"/>
        <end position="2400"/>
    </location>
</feature>
<evidence type="ECO:0000313" key="4">
    <source>
        <dbReference type="EMBL" id="GGM04809.1"/>
    </source>
</evidence>
<feature type="region of interest" description="Disordered" evidence="1">
    <location>
        <begin position="350"/>
        <end position="412"/>
    </location>
</feature>
<dbReference type="GO" id="GO:0005975">
    <property type="term" value="P:carbohydrate metabolic process"/>
    <property type="evidence" value="ECO:0007669"/>
    <property type="project" value="UniProtKB-ARBA"/>
</dbReference>
<dbReference type="Pfam" id="PF01345">
    <property type="entry name" value="DUF11"/>
    <property type="match status" value="15"/>
</dbReference>
<dbReference type="InterPro" id="IPR051172">
    <property type="entry name" value="Chlamydia_OmcB"/>
</dbReference>
<dbReference type="NCBIfam" id="TIGR01451">
    <property type="entry name" value="B_ant_repeat"/>
    <property type="match status" value="9"/>
</dbReference>
<sequence length="3470" mass="345912">MTARARRTHRTGLRPDGGRPRLHRIGTVCLVGALLAGLATVAPVAPETAAAASPSTIGLSKTGPGSVLAGLAAGFTLRATNPAGGTAAPEYNTSFRDVLAPGVTYRAGSTVPADAGDPTVVTRQVEFPANSGRTVPQQTLIWSNVADLPVNGELTLRYQAVPDADLYPVGATFANTAQDWASTDPRLVPKFTSAGAPVDGATIAAGPARTVETSVTAITIAKSDDASPEGKLLRGVHDDVSVYSLLVTNNGVDPTTGIQVVDLVPADEEFLACGDVDNSADVEYPGAPTLGQGRRPADGCLQPDRVETVTDPAPLTGVWTRVTWTIPDLPAKATYTLRYAAAVPLRAQTTDFGGPTPGTGGAQAADLDNNGGASTRQVGGGQAVPNTASVSGTYTGATTGDPTGATGTPVSDSDTLTVTAKDVRVLKTVRTDGTGWAKQDRFVEGDLATYRLEVDTSEYTSASDIVLTDVLPNGVCPVVTADQWSALVADHPVLAGVQGCTAGEGQGPQIDDGSTIGYSSVAYDEASGSFTTTFTPIAALAAQSTVLVTYPVRMLVTYPGGSVAGTDTSSGDTFANTASLTATTTPVEGSPESGPATVTDSSSASLVTGGPQIAKLLEPLPVTPATDYSCAAGGYVDPTDPQLPAARTTFALGDLACFELRVQFAAGARTRNATVTDFLPAGTSYVAGSATLGPDNTVPAGDVALDESAAGSGTLTWTLGRTAAGVRLIDPGRTFVVRIAVRITDPADPGKVDITGNLMKLRQENSAGAATSLRDRVDFSIAPAIPLSVTKGVASVDGSPAGDNPADTDHRQVRQGSVVDFRVDVRHGGTAATGTDRPVSDIAVWDVLPAPFTCADVQAQAGLECRDAGALGDWHPAVTGRSVLRTTLAGPVAAGGTLRWDYRVTVPEIGPSLDPVNTTYLSSWVSDADDGAAGTTYYAAGNIDTDVPAADQLAPAAADSSDVFTAAVAAGKSVTSAIAETGNNGAGQAAIGELLTFTLSARIPAGLTVRSASLSDVLPAGVELRTGAVPPTAALAPDAADPATTESLPDGFELDPATGVLTFPASYTNTTATDQLVLVSLAGRFTTAAGTQGSTVTNRARLTWTPVGGTATSVDGTATATVVEPLPTLAKTVSAGPYTAGQTVTYQLTAGNTAGRPTAYDTWVVDCVPAGLTVTGYVAGSPSRGTADDPVAGTGTGAGGNGCAAGTTRVGWHTGDLPGGVSGSLSYTAVISPSAAGGQSYVNTASLSAVSIPGTPRTGPSDAVPDGARTSTASSGRTVRVTVPALTKTASPTQSNVGGTVTYTVTTTVPAQVNLYNAVLRDLLPAGLDATRLTTVSLTCTQTPGSCTVPQNAPTTAANGSSVLATWSLGDLTAQPAARTLTLVYTVPVADAAAAVRGAGLTNGAAIEWNTTAGGGLPPFSAADIPAAGKVRVTVTEPVVRVAKTVDDTTPDPGQVFRYTLTAANGGQAGDTNVGPAYSVTVRDAVPAGVVIDPTGLPAGTTLTGTAANGSGGTLTWTIPGPLAAGSANAVSVGYPARLAPSATLTDAGQRNTATVTDVYSQPSAGGRHSTPLTTASTTVTPQFPRIVPAKEAVSTGPAYAGSAFTWRLTLTNSGTARGYGVTATDVLPQHWTYRTGSAQVVVAGAAPVATEPSVTAAAGSDGPTLSWSGLAPLGADPTTSGLAPGQSVVVTFDAVPDADAPTSAGTAAANTNRVTATVADATGATANGSADYAAGTGTAVARIAAADLRLVKTAGTFTAGGTGSWTLTASNRGPDPAVGPFNLTDTVPATLTLPGGGTGAALTVLSATGTGWSCTVDQGTRRVACGRIAGGETLASGSSFPAVTVTVSVPADAVSGSTATNGGAVAARTFDPDTTNNAATATGTVATQADLRITKEATGTLVAGRDAGYRLQVTNLGPSVSLASAGTPVTVTDTLPAGTTFVSAEGTGWSCAPPAGRVLTCTWTATLEVNAATDPLQVTVAVPAARTADVVNQAAVTPGGTPDTDGRGGANTATVTGTPAQLADLGAGKVLVDKAGTPVVAGTVRQYALSVTNHGPSDATGVTLTDALPAPLTYAGSYTSTTGSWTCTVAGRTVTCALDGSLPGPVDGVPQTRTVTVSVRVPAGYDTTQPLVNTVTAASATTDPGPTPNTDTDNSSVSAEADLALDKTITVDAVAGRSMTYRLQAHNRGPSVAAGPTVVRDTLPAGLSFDPAAPPTGAGWTCTVDTADRTVECRHPDPVAVDEGDTPDAAPIDVPVLVAEGTRGPVVNRAAISGPLTDPDPSNDAVERSTPVAELAEVSITKTAAAATVVAGRDTTYTLTVTDAGPSTARGLTVVDTPDPGLTVTALSGDGWDCDVPTRTCTRDALAVADGPSAITVTARAGAAVPDGTRLVNRADLTVGTPHPAGDPAWHDEATVTVDTVAGVSLTKTHDADADPVLAGTTLTFRLTAANRGPSDAVGPVTVTDTLPAGMTYLSSSGPWTCTAGAALTCTLDGPDARIAAGGSAPELDLLVRVDPAVRDGSLTNRADVRTGTAQDPDVPTGAEDSVPVETRADLAVTKTHTGTAAAGRPFTWTVTVADLGPSVSAADDDHPITVTDTLPAGTTLVSGGGNGFRCAVADDDAQQVVCRRAADLAVDTADTPAAVAFPVTVAVAPSVTAPLTNTVTVAPGATPQPDGTEANDTATDTAEIDEVADLSVTKTHPAGETAVAGRPFSWTITVTNAGPAWSAASAATPVVLTDTLPDGVTFSGSRSDDWTCAVDENDPAQVRCVATAPLTLGDHALTLTGTVDPAALGDPGDPDAAGTLTNAVEITGWTTPDPSTDDHWATDQVPLGTSADLSVVKSHDAAAEPAVPGQQFTWTLQVTNRGPSVSRADADHLVTVTDTLPDGVDFVSGTGQGWTCTADGPDVTCTWGSTDDPTDLPVGDAPPITLVASVDAGTTGELVNSATVHTGLTTDPEPANDTSRDAAVPVGPQADLSITKTHDPAAVVIGNPLDFTLTVTNLGPSTATGVVVTDTLPVGLFDAPAGSAAAPSVDAPDGWTCTVDAPTPTGQELRCTLAGGLSPVTVSSGSAQVFTVHAAVTADAYPEVANTATVDATTADPVTENDTATDTVTVPAVADLALAKTLTGGLTVGKQAQYRLTVTNGGPTADPGPIVVTDELPAGLTAVAAAGTGPAADALCELGGTVTCVLPDALAVDDSLTVVVTVDVGPTAYPTVVNTATVDSPADDRNPSNDTATLTSPVTPAVGLALAKTLRSSTPDAAGLLHWDLTVTNAGPNVSDRPFTVGDTLPDGLTYRGAEAGPGWTCSAAGQAVTCTFDGTLKVGSDATVTVDTAVTAPAGTVLTNRARLSGTGVTVQVAGAAYTVPQTAPPTPPTTPPTTPPSTTPPGTTPPGTTPPDSGTTTPAPGTTVTTVTTVPPGGPTDTGSPSAGGELPNTGFDLWPKLLLALTLIGVGLVVTATGRRRPRRH</sequence>
<feature type="domain" description="DUF11" evidence="3">
    <location>
        <begin position="3121"/>
        <end position="3241"/>
    </location>
</feature>
<feature type="region of interest" description="Disordered" evidence="1">
    <location>
        <begin position="287"/>
        <end position="308"/>
    </location>
</feature>
<dbReference type="PANTHER" id="PTHR34819:SF3">
    <property type="entry name" value="CELL SURFACE PROTEIN"/>
    <property type="match status" value="1"/>
</dbReference>
<dbReference type="Gene3D" id="2.60.40.740">
    <property type="match status" value="2"/>
</dbReference>
<feature type="compositionally biased region" description="Pro residues" evidence="1">
    <location>
        <begin position="3370"/>
        <end position="3397"/>
    </location>
</feature>
<dbReference type="Proteomes" id="UP000655208">
    <property type="component" value="Unassembled WGS sequence"/>
</dbReference>
<accession>A0A917T0B4</accession>
<dbReference type="InterPro" id="IPR013783">
    <property type="entry name" value="Ig-like_fold"/>
</dbReference>
<feature type="compositionally biased region" description="Low complexity" evidence="1">
    <location>
        <begin position="3398"/>
        <end position="3433"/>
    </location>
</feature>
<feature type="domain" description="DUF11" evidence="3">
    <location>
        <begin position="2426"/>
        <end position="2539"/>
    </location>
</feature>
<feature type="domain" description="DUF11" evidence="3">
    <location>
        <begin position="2695"/>
        <end position="2828"/>
    </location>
</feature>
<dbReference type="Gene3D" id="2.60.40.10">
    <property type="entry name" value="Immunoglobulins"/>
    <property type="match status" value="1"/>
</dbReference>
<keyword evidence="2" id="KW-0812">Transmembrane</keyword>
<name>A0A917T0B4_9ACTN</name>
<feature type="region of interest" description="Disordered" evidence="1">
    <location>
        <begin position="3223"/>
        <end position="3242"/>
    </location>
</feature>
<dbReference type="NCBIfam" id="TIGR04226">
    <property type="entry name" value="RrgB_K2N_iso_D2"/>
    <property type="match status" value="1"/>
</dbReference>
<feature type="domain" description="DUF11" evidence="3">
    <location>
        <begin position="3250"/>
        <end position="3353"/>
    </location>
</feature>
<evidence type="ECO:0000259" key="3">
    <source>
        <dbReference type="Pfam" id="PF01345"/>
    </source>
</evidence>
<protein>
    <recommendedName>
        <fullName evidence="3">DUF11 domain-containing protein</fullName>
    </recommendedName>
</protein>
<feature type="compositionally biased region" description="Polar residues" evidence="1">
    <location>
        <begin position="596"/>
        <end position="605"/>
    </location>
</feature>
<feature type="compositionally biased region" description="Low complexity" evidence="1">
    <location>
        <begin position="392"/>
        <end position="409"/>
    </location>
</feature>
<feature type="domain" description="DUF11" evidence="3">
    <location>
        <begin position="1748"/>
        <end position="1883"/>
    </location>
</feature>
<proteinExistence type="predicted"/>
<dbReference type="InterPro" id="IPR001434">
    <property type="entry name" value="OmcB-like_DUF11"/>
</dbReference>
<feature type="transmembrane region" description="Helical" evidence="2">
    <location>
        <begin position="3442"/>
        <end position="3461"/>
    </location>
</feature>
<feature type="domain" description="DUF11" evidence="3">
    <location>
        <begin position="2555"/>
        <end position="2687"/>
    </location>
</feature>
<comment type="caution">
    <text evidence="4">The sequence shown here is derived from an EMBL/GenBank/DDBJ whole genome shotgun (WGS) entry which is preliminary data.</text>
</comment>